<dbReference type="GO" id="GO:0046872">
    <property type="term" value="F:metal ion binding"/>
    <property type="evidence" value="ECO:0007669"/>
    <property type="project" value="UniProtKB-KW"/>
</dbReference>
<dbReference type="Pfam" id="PF22600">
    <property type="entry name" value="MTPAP-like_central"/>
    <property type="match status" value="1"/>
</dbReference>
<feature type="region of interest" description="Disordered" evidence="6">
    <location>
        <begin position="589"/>
        <end position="639"/>
    </location>
</feature>
<keyword evidence="4" id="KW-0479">Metal-binding</keyword>
<evidence type="ECO:0000259" key="7">
    <source>
        <dbReference type="Pfam" id="PF03828"/>
    </source>
</evidence>
<protein>
    <submittedName>
        <fullName evidence="10">Uncharacterized protein</fullName>
    </submittedName>
</protein>
<dbReference type="OrthoDB" id="6091075at2759"/>
<dbReference type="AlphaFoldDB" id="A0A8J1U9R5"/>
<evidence type="ECO:0000256" key="6">
    <source>
        <dbReference type="SAM" id="MobiDB-lite"/>
    </source>
</evidence>
<evidence type="ECO:0000256" key="2">
    <source>
        <dbReference type="ARBA" id="ARBA00001946"/>
    </source>
</evidence>
<gene>
    <name evidence="10" type="ORF">OFUS_LOCUS1001</name>
</gene>
<keyword evidence="11" id="KW-1185">Reference proteome</keyword>
<keyword evidence="5" id="KW-0460">Magnesium</keyword>
<feature type="compositionally biased region" description="Basic and acidic residues" evidence="6">
    <location>
        <begin position="598"/>
        <end position="609"/>
    </location>
</feature>
<dbReference type="Gene3D" id="3.30.460.10">
    <property type="entry name" value="Beta Polymerase, domain 2"/>
    <property type="match status" value="1"/>
</dbReference>
<dbReference type="InterPro" id="IPR041252">
    <property type="entry name" value="RL"/>
</dbReference>
<comment type="cofactor">
    <cofactor evidence="2">
        <name>Mg(2+)</name>
        <dbReference type="ChEBI" id="CHEBI:18420"/>
    </cofactor>
</comment>
<evidence type="ECO:0000256" key="4">
    <source>
        <dbReference type="ARBA" id="ARBA00022723"/>
    </source>
</evidence>
<keyword evidence="3" id="KW-0808">Transferase</keyword>
<evidence type="ECO:0000313" key="11">
    <source>
        <dbReference type="Proteomes" id="UP000749559"/>
    </source>
</evidence>
<feature type="domain" description="PAP-associated" evidence="7">
    <location>
        <begin position="477"/>
        <end position="521"/>
    </location>
</feature>
<dbReference type="GO" id="GO:0031123">
    <property type="term" value="P:RNA 3'-end processing"/>
    <property type="evidence" value="ECO:0007669"/>
    <property type="project" value="TreeGrafter"/>
</dbReference>
<evidence type="ECO:0000256" key="5">
    <source>
        <dbReference type="ARBA" id="ARBA00022842"/>
    </source>
</evidence>
<dbReference type="Proteomes" id="UP000749559">
    <property type="component" value="Unassembled WGS sequence"/>
</dbReference>
<name>A0A8J1U9R5_OWEFU</name>
<dbReference type="Pfam" id="PF03828">
    <property type="entry name" value="PAP_assoc"/>
    <property type="match status" value="1"/>
</dbReference>
<dbReference type="PANTHER" id="PTHR12271">
    <property type="entry name" value="POLY A POLYMERASE CID PAP -RELATED"/>
    <property type="match status" value="1"/>
</dbReference>
<dbReference type="EMBL" id="CAIIXF020000001">
    <property type="protein sequence ID" value="CAH1773398.1"/>
    <property type="molecule type" value="Genomic_DNA"/>
</dbReference>
<dbReference type="CDD" id="cd05402">
    <property type="entry name" value="NT_PAP_TUTase"/>
    <property type="match status" value="1"/>
</dbReference>
<evidence type="ECO:0000256" key="1">
    <source>
        <dbReference type="ARBA" id="ARBA00001936"/>
    </source>
</evidence>
<evidence type="ECO:0000259" key="9">
    <source>
        <dbReference type="Pfam" id="PF22600"/>
    </source>
</evidence>
<dbReference type="InterPro" id="IPR043519">
    <property type="entry name" value="NT_sf"/>
</dbReference>
<organism evidence="10 11">
    <name type="scientific">Owenia fusiformis</name>
    <name type="common">Polychaete worm</name>
    <dbReference type="NCBI Taxonomy" id="6347"/>
    <lineage>
        <taxon>Eukaryota</taxon>
        <taxon>Metazoa</taxon>
        <taxon>Spiralia</taxon>
        <taxon>Lophotrochozoa</taxon>
        <taxon>Annelida</taxon>
        <taxon>Polychaeta</taxon>
        <taxon>Sedentaria</taxon>
        <taxon>Canalipalpata</taxon>
        <taxon>Sabellida</taxon>
        <taxon>Oweniida</taxon>
        <taxon>Oweniidae</taxon>
        <taxon>Owenia</taxon>
    </lineage>
</organism>
<feature type="domain" description="RL" evidence="8">
    <location>
        <begin position="90"/>
        <end position="157"/>
    </location>
</feature>
<dbReference type="SUPFAM" id="SSF81631">
    <property type="entry name" value="PAP/OAS1 substrate-binding domain"/>
    <property type="match status" value="1"/>
</dbReference>
<dbReference type="PANTHER" id="PTHR12271:SF133">
    <property type="entry name" value="POLY(A) RNA POLYMERASE, MITOCHONDRIAL"/>
    <property type="match status" value="1"/>
</dbReference>
<sequence length="639" mass="73268">MNKLRKFWAVRNMTNQNSPGNKMAAPWVWHANLDFLRLFRQCWRVQRCVSHGMVAELSNSGRLLHASSSLRKSGHKSSNITKGRLSGFQARQDHLRRQARCSILVQVPSKTKCSSILQYCEKRAGKIVKAYHFSNSKDYTLIEFADESSVKNITKHARFFMPNKRGNQYYGTQYGSIPVQTRLMFYSGVELEKSVAGWTTSKYSVPFESETPPHNLIQTLQGAKNISQQMSMLYKQERLTELGMRLRFLHCTILEDLLTSIFPYVKINPFGSCVNGFGQRLCDLDMHMDIQPEEVTASEALNFLTKKLPENERIFTQHILNFLADIIQMFVPHSANVLRITHASVPIIKFYSRALDIDCDLSMGNRSGLYMSELLWFLGEIDPRVQPLVFTIRSWAKEQCLTQKQAPGRKPTNFTWTMLVIYFLQAKQVLPSIEILASLAGPGERKTIDGYDRSFSTDIHKYKQLNLKTMNVASVEELLIQFMEFYAKYDFSSQALSLRTGTSYTKESMSPMYIENPFEPDRNVSKNVSMEEIVHIQKACAKSVPDLKNSYKLKKLDQRWGLINLLSSQSHPPLDIRFKVQDLLTEDFDSEDGNVTSESEKPSHSKLESDPQANEYSLDENKDNLDHSVEDSRKGTIKS</sequence>
<dbReference type="InterPro" id="IPR002058">
    <property type="entry name" value="PAP_assoc"/>
</dbReference>
<dbReference type="Pfam" id="PF17797">
    <property type="entry name" value="RL"/>
    <property type="match status" value="1"/>
</dbReference>
<evidence type="ECO:0000256" key="3">
    <source>
        <dbReference type="ARBA" id="ARBA00022679"/>
    </source>
</evidence>
<dbReference type="InterPro" id="IPR054708">
    <property type="entry name" value="MTPAP-like_central"/>
</dbReference>
<dbReference type="Gene3D" id="1.10.1410.10">
    <property type="match status" value="1"/>
</dbReference>
<accession>A0A8J1U9R5</accession>
<feature type="compositionally biased region" description="Basic and acidic residues" evidence="6">
    <location>
        <begin position="619"/>
        <end position="639"/>
    </location>
</feature>
<feature type="domain" description="Poly(A) RNA polymerase mitochondrial-like central palm" evidence="9">
    <location>
        <begin position="226"/>
        <end position="375"/>
    </location>
</feature>
<proteinExistence type="predicted"/>
<evidence type="ECO:0000313" key="10">
    <source>
        <dbReference type="EMBL" id="CAH1773398.1"/>
    </source>
</evidence>
<dbReference type="SUPFAM" id="SSF81301">
    <property type="entry name" value="Nucleotidyltransferase"/>
    <property type="match status" value="1"/>
</dbReference>
<reference evidence="10" key="1">
    <citation type="submission" date="2022-03" db="EMBL/GenBank/DDBJ databases">
        <authorList>
            <person name="Martin C."/>
        </authorList>
    </citation>
    <scope>NUCLEOTIDE SEQUENCE</scope>
</reference>
<comment type="caution">
    <text evidence="10">The sequence shown here is derived from an EMBL/GenBank/DDBJ whole genome shotgun (WGS) entry which is preliminary data.</text>
</comment>
<comment type="cofactor">
    <cofactor evidence="1">
        <name>Mn(2+)</name>
        <dbReference type="ChEBI" id="CHEBI:29035"/>
    </cofactor>
</comment>
<evidence type="ECO:0000259" key="8">
    <source>
        <dbReference type="Pfam" id="PF17797"/>
    </source>
</evidence>
<dbReference type="GO" id="GO:1990817">
    <property type="term" value="F:poly(A) RNA polymerase activity"/>
    <property type="evidence" value="ECO:0007669"/>
    <property type="project" value="TreeGrafter"/>
</dbReference>